<dbReference type="Pfam" id="PF17170">
    <property type="entry name" value="DUF5128"/>
    <property type="match status" value="1"/>
</dbReference>
<dbReference type="RefSeq" id="WP_165266398.1">
    <property type="nucleotide sequence ID" value="NZ_JAALLS010000003.1"/>
</dbReference>
<accession>A0A6M1T0R9</accession>
<evidence type="ECO:0000313" key="2">
    <source>
        <dbReference type="Proteomes" id="UP000479132"/>
    </source>
</evidence>
<sequence length="352" mass="39416">MPTIISRVTYITFIAASIIVLGCSQEKESHQNEVSEKKIAFEELEPFLTFEEDSLAQPIDIDILDDNKIAVLDNKLASVFFYDKQGEPITKVGQKGKGPGEFGRPLGLQVANNKVYVLDFATVTISIISKEGEFLERYPYKGEMMSFAQLAVEGKDKYLVPANGTEGALIRYQHSADSSLYFGDAPGEKGETFNLQEIKKTIKNREVPDVFKNTALTAYDDESFYAFLQSYGKVQRYSREGALLWETTIDLPVKEDIFDYYIERNKNQPNNAVYPLAYATDMKVTPQGIFILMNVPNGKEQVLLKMDEKGQLQTIYRVGSGDGGFNAFSLMPSSAKLFLMDASMGSVYEVTI</sequence>
<dbReference type="AlphaFoldDB" id="A0A6M1T0R9"/>
<dbReference type="Gene3D" id="2.120.10.30">
    <property type="entry name" value="TolB, C-terminal domain"/>
    <property type="match status" value="1"/>
</dbReference>
<dbReference type="PROSITE" id="PS51257">
    <property type="entry name" value="PROKAR_LIPOPROTEIN"/>
    <property type="match status" value="1"/>
</dbReference>
<keyword evidence="2" id="KW-1185">Reference proteome</keyword>
<evidence type="ECO:0000313" key="1">
    <source>
        <dbReference type="EMBL" id="NGP87547.1"/>
    </source>
</evidence>
<protein>
    <submittedName>
        <fullName evidence="1">6-bladed beta-propeller</fullName>
    </submittedName>
</protein>
<organism evidence="1 2">
    <name type="scientific">Fodinibius halophilus</name>
    <dbReference type="NCBI Taxonomy" id="1736908"/>
    <lineage>
        <taxon>Bacteria</taxon>
        <taxon>Pseudomonadati</taxon>
        <taxon>Balneolota</taxon>
        <taxon>Balneolia</taxon>
        <taxon>Balneolales</taxon>
        <taxon>Balneolaceae</taxon>
        <taxon>Fodinibius</taxon>
    </lineage>
</organism>
<dbReference type="EMBL" id="JAALLS010000003">
    <property type="protein sequence ID" value="NGP87547.1"/>
    <property type="molecule type" value="Genomic_DNA"/>
</dbReference>
<gene>
    <name evidence="1" type="ORF">G3569_04205</name>
</gene>
<dbReference type="SUPFAM" id="SSF101898">
    <property type="entry name" value="NHL repeat"/>
    <property type="match status" value="1"/>
</dbReference>
<dbReference type="InterPro" id="IPR011042">
    <property type="entry name" value="6-blade_b-propeller_TolB-like"/>
</dbReference>
<comment type="caution">
    <text evidence="1">The sequence shown here is derived from an EMBL/GenBank/DDBJ whole genome shotgun (WGS) entry which is preliminary data.</text>
</comment>
<proteinExistence type="predicted"/>
<dbReference type="Proteomes" id="UP000479132">
    <property type="component" value="Unassembled WGS sequence"/>
</dbReference>
<reference evidence="1 2" key="1">
    <citation type="submission" date="2020-02" db="EMBL/GenBank/DDBJ databases">
        <title>Aliifodinibius halophilus 2W32, complete genome.</title>
        <authorList>
            <person name="Li Y."/>
            <person name="Wu S."/>
        </authorList>
    </citation>
    <scope>NUCLEOTIDE SEQUENCE [LARGE SCALE GENOMIC DNA]</scope>
    <source>
        <strain evidence="1 2">2W32</strain>
    </source>
</reference>
<name>A0A6M1T0R9_9BACT</name>